<feature type="repeat" description="PPR" evidence="2">
    <location>
        <begin position="394"/>
        <end position="428"/>
    </location>
</feature>
<dbReference type="AlphaFoldDB" id="A0AAD8HR45"/>
<dbReference type="InterPro" id="IPR011990">
    <property type="entry name" value="TPR-like_helical_dom_sf"/>
</dbReference>
<accession>A0AAD8HR45</accession>
<protein>
    <submittedName>
        <fullName evidence="3">Pentatricopeptide repeat-containing protein</fullName>
    </submittedName>
</protein>
<dbReference type="Proteomes" id="UP001237642">
    <property type="component" value="Unassembled WGS sequence"/>
</dbReference>
<evidence type="ECO:0000313" key="3">
    <source>
        <dbReference type="EMBL" id="KAK1370812.1"/>
    </source>
</evidence>
<reference evidence="3" key="1">
    <citation type="submission" date="2023-02" db="EMBL/GenBank/DDBJ databases">
        <title>Genome of toxic invasive species Heracleum sosnowskyi carries increased number of genes despite the absence of recent whole-genome duplications.</title>
        <authorList>
            <person name="Schelkunov M."/>
            <person name="Shtratnikova V."/>
            <person name="Makarenko M."/>
            <person name="Klepikova A."/>
            <person name="Omelchenko D."/>
            <person name="Novikova G."/>
            <person name="Obukhova E."/>
            <person name="Bogdanov V."/>
            <person name="Penin A."/>
            <person name="Logacheva M."/>
        </authorList>
    </citation>
    <scope>NUCLEOTIDE SEQUENCE</scope>
    <source>
        <strain evidence="3">Hsosn_3</strain>
        <tissue evidence="3">Leaf</tissue>
    </source>
</reference>
<feature type="repeat" description="PPR" evidence="2">
    <location>
        <begin position="184"/>
        <end position="218"/>
    </location>
</feature>
<dbReference type="Pfam" id="PF01535">
    <property type="entry name" value="PPR"/>
    <property type="match status" value="3"/>
</dbReference>
<proteinExistence type="predicted"/>
<organism evidence="3 4">
    <name type="scientific">Heracleum sosnowskyi</name>
    <dbReference type="NCBI Taxonomy" id="360622"/>
    <lineage>
        <taxon>Eukaryota</taxon>
        <taxon>Viridiplantae</taxon>
        <taxon>Streptophyta</taxon>
        <taxon>Embryophyta</taxon>
        <taxon>Tracheophyta</taxon>
        <taxon>Spermatophyta</taxon>
        <taxon>Magnoliopsida</taxon>
        <taxon>eudicotyledons</taxon>
        <taxon>Gunneridae</taxon>
        <taxon>Pentapetalae</taxon>
        <taxon>asterids</taxon>
        <taxon>campanulids</taxon>
        <taxon>Apiales</taxon>
        <taxon>Apiaceae</taxon>
        <taxon>Apioideae</taxon>
        <taxon>apioid superclade</taxon>
        <taxon>Tordylieae</taxon>
        <taxon>Tordyliinae</taxon>
        <taxon>Heracleum</taxon>
    </lineage>
</organism>
<dbReference type="InterPro" id="IPR002885">
    <property type="entry name" value="PPR_rpt"/>
</dbReference>
<evidence type="ECO:0000256" key="1">
    <source>
        <dbReference type="ARBA" id="ARBA00022737"/>
    </source>
</evidence>
<feature type="repeat" description="PPR" evidence="2">
    <location>
        <begin position="464"/>
        <end position="498"/>
    </location>
</feature>
<feature type="repeat" description="PPR" evidence="2">
    <location>
        <begin position="429"/>
        <end position="463"/>
    </location>
</feature>
<dbReference type="PANTHER" id="PTHR45613">
    <property type="entry name" value="PENTATRICOPEPTIDE REPEAT-CONTAINING PROTEIN"/>
    <property type="match status" value="1"/>
</dbReference>
<dbReference type="EMBL" id="JAUIZM010000008">
    <property type="protein sequence ID" value="KAK1370812.1"/>
    <property type="molecule type" value="Genomic_DNA"/>
</dbReference>
<dbReference type="PANTHER" id="PTHR45613:SF9">
    <property type="entry name" value="MITOCHONDRIAL GROUP I INTRON SPLICING FACTOR CCM1"/>
    <property type="match status" value="1"/>
</dbReference>
<gene>
    <name evidence="3" type="ORF">POM88_036904</name>
</gene>
<comment type="caution">
    <text evidence="3">The sequence shown here is derived from an EMBL/GenBank/DDBJ whole genome shotgun (WGS) entry which is preliminary data.</text>
</comment>
<sequence>MKCLPRILNLISPAISATAVRLIHTTLPPEPEIIASICGSLRKGSNFPTLTKKFTNLNLNKNTQIIPKILLQLKQPHDANWALKFFHWAAHDFQIQHSPFDYCITIHILAHAKLVKDAQALLESVLSKVSSGKMVLDLLFDSYEISESTPFVFDLFLQCCAKLKMIDDAVSACEMLDKKGFNLSVISYNSLINVVLKSEKSGLVWRVYEGMIRRRVCPNEFTMRVMVSGLCKEGRLGKFLDVVERIHGKKCLAGVVVNTCLVYGMIDEGRVEDGLGILKWLLQRNLILDSVSYGLVVFARVKIGDLAAALEVYEEMIRRGFSANVFVHTLFIGAYCEEGKVDEAIELFNEIEYVGMKPYDETFNHLILGCARAGRLEDSLRFCDSMIDAGLVSSCVAFNELVKMLCANGGTKRADDILTYLLDKGFVPNEKTYSRLIAGYQKERNLQGVLKLYYEMEYKLLPPSSSVFASVIAAVCHSGDLKEAEKYFKTMKDKSIVPCSFIYEDLINAHIKKGNKARGDQLYHELLNIGHNPSIETHLCDVAKS</sequence>
<dbReference type="NCBIfam" id="TIGR00756">
    <property type="entry name" value="PPR"/>
    <property type="match status" value="5"/>
</dbReference>
<dbReference type="Pfam" id="PF13041">
    <property type="entry name" value="PPR_2"/>
    <property type="match status" value="2"/>
</dbReference>
<evidence type="ECO:0000313" key="4">
    <source>
        <dbReference type="Proteomes" id="UP001237642"/>
    </source>
</evidence>
<feature type="repeat" description="PPR" evidence="2">
    <location>
        <begin position="359"/>
        <end position="393"/>
    </location>
</feature>
<evidence type="ECO:0000256" key="2">
    <source>
        <dbReference type="PROSITE-ProRule" id="PRU00708"/>
    </source>
</evidence>
<keyword evidence="1" id="KW-0677">Repeat</keyword>
<feature type="repeat" description="PPR" evidence="2">
    <location>
        <begin position="289"/>
        <end position="323"/>
    </location>
</feature>
<keyword evidence="4" id="KW-1185">Reference proteome</keyword>
<reference evidence="3" key="2">
    <citation type="submission" date="2023-05" db="EMBL/GenBank/DDBJ databases">
        <authorList>
            <person name="Schelkunov M.I."/>
        </authorList>
    </citation>
    <scope>NUCLEOTIDE SEQUENCE</scope>
    <source>
        <strain evidence="3">Hsosn_3</strain>
        <tissue evidence="3">Leaf</tissue>
    </source>
</reference>
<feature type="repeat" description="PPR" evidence="2">
    <location>
        <begin position="324"/>
        <end position="358"/>
    </location>
</feature>
<dbReference type="PROSITE" id="PS51375">
    <property type="entry name" value="PPR"/>
    <property type="match status" value="7"/>
</dbReference>
<name>A0AAD8HR45_9APIA</name>
<dbReference type="Gene3D" id="1.25.40.10">
    <property type="entry name" value="Tetratricopeptide repeat domain"/>
    <property type="match status" value="3"/>
</dbReference>